<dbReference type="Proteomes" id="UP000335636">
    <property type="component" value="Unassembled WGS sequence"/>
</dbReference>
<reference evidence="2" key="1">
    <citation type="submission" date="2019-04" db="EMBL/GenBank/DDBJ databases">
        <authorList>
            <person name="Alioto T."/>
            <person name="Alioto T."/>
        </authorList>
    </citation>
    <scope>NUCLEOTIDE SEQUENCE [LARGE SCALE GENOMIC DNA]</scope>
</reference>
<organism evidence="2 3">
    <name type="scientific">Marmota monax</name>
    <name type="common">Woodchuck</name>
    <dbReference type="NCBI Taxonomy" id="9995"/>
    <lineage>
        <taxon>Eukaryota</taxon>
        <taxon>Metazoa</taxon>
        <taxon>Chordata</taxon>
        <taxon>Craniata</taxon>
        <taxon>Vertebrata</taxon>
        <taxon>Euteleostomi</taxon>
        <taxon>Mammalia</taxon>
        <taxon>Eutheria</taxon>
        <taxon>Euarchontoglires</taxon>
        <taxon>Glires</taxon>
        <taxon>Rodentia</taxon>
        <taxon>Sciuromorpha</taxon>
        <taxon>Sciuridae</taxon>
        <taxon>Xerinae</taxon>
        <taxon>Marmotini</taxon>
        <taxon>Marmota</taxon>
    </lineage>
</organism>
<comment type="caution">
    <text evidence="2">The sequence shown here is derived from an EMBL/GenBank/DDBJ whole genome shotgun (WGS) entry which is preliminary data.</text>
</comment>
<gene>
    <name evidence="2" type="ORF">MONAX_5E027442</name>
</gene>
<keyword evidence="3" id="KW-1185">Reference proteome</keyword>
<dbReference type="EMBL" id="CABDUW010000923">
    <property type="protein sequence ID" value="VTJ76900.1"/>
    <property type="molecule type" value="Genomic_DNA"/>
</dbReference>
<accession>A0A5E4C6E4</accession>
<sequence>MVPLVLETRNTKTYLRGPSPPDDSKGIRPVLRPSRSGSTWGGGKLPSKTRTITDTNRGSPWVCRGGCRSTRSRPPVPVFETEVTWIKGFWSEIVDLQSDDPKFQFEVCTPVTESRSTNRKTDG</sequence>
<name>A0A5E4C6E4_MARMO</name>
<evidence type="ECO:0000313" key="3">
    <source>
        <dbReference type="Proteomes" id="UP000335636"/>
    </source>
</evidence>
<evidence type="ECO:0000256" key="1">
    <source>
        <dbReference type="SAM" id="MobiDB-lite"/>
    </source>
</evidence>
<dbReference type="AlphaFoldDB" id="A0A5E4C6E4"/>
<protein>
    <submittedName>
        <fullName evidence="2">Uncharacterized protein</fullName>
    </submittedName>
</protein>
<feature type="region of interest" description="Disordered" evidence="1">
    <location>
        <begin position="1"/>
        <end position="59"/>
    </location>
</feature>
<proteinExistence type="predicted"/>
<evidence type="ECO:0000313" key="2">
    <source>
        <dbReference type="EMBL" id="VTJ76900.1"/>
    </source>
</evidence>
<feature type="compositionally biased region" description="Polar residues" evidence="1">
    <location>
        <begin position="48"/>
        <end position="58"/>
    </location>
</feature>